<dbReference type="SUPFAM" id="SSF54001">
    <property type="entry name" value="Cysteine proteinases"/>
    <property type="match status" value="1"/>
</dbReference>
<dbReference type="Proteomes" id="UP000093199">
    <property type="component" value="Unassembled WGS sequence"/>
</dbReference>
<proteinExistence type="predicted"/>
<feature type="transmembrane region" description="Helical" evidence="2">
    <location>
        <begin position="12"/>
        <end position="31"/>
    </location>
</feature>
<dbReference type="SMART" id="SM00460">
    <property type="entry name" value="TGc"/>
    <property type="match status" value="1"/>
</dbReference>
<feature type="region of interest" description="Disordered" evidence="1">
    <location>
        <begin position="559"/>
        <end position="582"/>
    </location>
</feature>
<dbReference type="InterPro" id="IPR021878">
    <property type="entry name" value="TgpA_N"/>
</dbReference>
<dbReference type="InterPro" id="IPR038765">
    <property type="entry name" value="Papain-like_cys_pep_sf"/>
</dbReference>
<name>A0A1C0Y5Q2_9BACL</name>
<dbReference type="Pfam" id="PF13559">
    <property type="entry name" value="DUF4129"/>
    <property type="match status" value="1"/>
</dbReference>
<dbReference type="STRING" id="33978.A6M13_07320"/>
<protein>
    <recommendedName>
        <fullName evidence="3">Transglutaminase-like domain-containing protein</fullName>
    </recommendedName>
</protein>
<dbReference type="OrthoDB" id="9804872at2"/>
<keyword evidence="2" id="KW-0812">Transmembrane</keyword>
<keyword evidence="2" id="KW-1133">Transmembrane helix</keyword>
<accession>A0A1C0Y5Q2</accession>
<keyword evidence="5" id="KW-1185">Reference proteome</keyword>
<reference evidence="4 5" key="1">
    <citation type="submission" date="2016-07" db="EMBL/GenBank/DDBJ databases">
        <title>Caryophanon tenue genome sequencing.</title>
        <authorList>
            <person name="Verma A."/>
            <person name="Pal Y."/>
            <person name="Krishnamurthi S."/>
        </authorList>
    </citation>
    <scope>NUCLEOTIDE SEQUENCE [LARGE SCALE GENOMIC DNA]</scope>
    <source>
        <strain evidence="4 5">DSM 14152</strain>
    </source>
</reference>
<dbReference type="InterPro" id="IPR052901">
    <property type="entry name" value="Bact_TGase-like"/>
</dbReference>
<sequence length="719" mass="83333">MMQPLKRWELLVYYMLVFLILYEWLVPILQLTNTGRIQYFMLFILVAMFCTLMRFPSWLTVSIKVLYIGWFITLTHGGVHLLTKDGLTFLVSEVVFNVGRLVSLDIVNVTNSLRTFLFFMLIWMLMYLIHYWLTVRYSLFYFIVMTIFFIATLDTFSPYDGTWAIVKVLMYGLILTGILFAKRLLSYIPEVMSAPKKIIFVLPMIVCVIGMGAVAYALPKNAPIWPDPVPFIKTVTNGGSGVSKVGYDEDDRQLGGAFEADDTLVFTAQSQGKRYWRIDERDTYTSKGWENSFDTGTIEYVPPKSNLRGSAQPIEDVDIVSITMSTEDPYILSPYGNFLYEYPWNYMVEERVESGYRYSSFIEPEAKAAIPNYRIHVVDEAYSLQQLRDTDMSKYENLDASFDRYLQLPENLPQRVRDLAVDITESVPTAYQKARAIENYFALNGYRYSTSEAAIPGEEDDYVDQFLFETKVGYCDNFSTSMVVLLRSLDIPARWVKGFVTGDAIDESTYAITNNEAHSWVEVYLVGTGWVPFEPTIGFNGDLDIEFDLDTEEQLLEEQALEEPSTPEAPTPQQPNDTETATQSVDIGKWLANMWQKVQWFVYIMLILIVIIVIILYRRRQRWLPNYYIKQANKEALTWQTFDKQYQQLIKQLKYKGLVRQPDETLAAFAKRVDMSLETTEMATLIAAYEQYIYSDQLPEVDFHYLKECWEYLINRTSG</sequence>
<feature type="domain" description="Transglutaminase-like" evidence="3">
    <location>
        <begin position="467"/>
        <end position="537"/>
    </location>
</feature>
<feature type="transmembrane region" description="Helical" evidence="2">
    <location>
        <begin position="600"/>
        <end position="617"/>
    </location>
</feature>
<dbReference type="AlphaFoldDB" id="A0A1C0Y5Q2"/>
<dbReference type="PANTHER" id="PTHR42736">
    <property type="entry name" value="PROTEIN-GLUTAMINE GAMMA-GLUTAMYLTRANSFERASE"/>
    <property type="match status" value="1"/>
</dbReference>
<dbReference type="PANTHER" id="PTHR42736:SF1">
    <property type="entry name" value="PROTEIN-GLUTAMINE GAMMA-GLUTAMYLTRANSFERASE"/>
    <property type="match status" value="1"/>
</dbReference>
<dbReference type="InterPro" id="IPR025403">
    <property type="entry name" value="TgpA-like_C"/>
</dbReference>
<dbReference type="Gene3D" id="3.10.620.30">
    <property type="match status" value="1"/>
</dbReference>
<evidence type="ECO:0000313" key="5">
    <source>
        <dbReference type="Proteomes" id="UP000093199"/>
    </source>
</evidence>
<feature type="transmembrane region" description="Helical" evidence="2">
    <location>
        <begin position="113"/>
        <end position="132"/>
    </location>
</feature>
<evidence type="ECO:0000256" key="2">
    <source>
        <dbReference type="SAM" id="Phobius"/>
    </source>
</evidence>
<dbReference type="InterPro" id="IPR002931">
    <property type="entry name" value="Transglutaminase-like"/>
</dbReference>
<dbReference type="Pfam" id="PF01841">
    <property type="entry name" value="Transglut_core"/>
    <property type="match status" value="1"/>
</dbReference>
<comment type="caution">
    <text evidence="4">The sequence shown here is derived from an EMBL/GenBank/DDBJ whole genome shotgun (WGS) entry which is preliminary data.</text>
</comment>
<evidence type="ECO:0000256" key="1">
    <source>
        <dbReference type="SAM" id="MobiDB-lite"/>
    </source>
</evidence>
<evidence type="ECO:0000259" key="3">
    <source>
        <dbReference type="SMART" id="SM00460"/>
    </source>
</evidence>
<gene>
    <name evidence="4" type="ORF">A6M13_07320</name>
</gene>
<organism evidence="4 5">
    <name type="scientific">Caryophanon tenue</name>
    <dbReference type="NCBI Taxonomy" id="33978"/>
    <lineage>
        <taxon>Bacteria</taxon>
        <taxon>Bacillati</taxon>
        <taxon>Bacillota</taxon>
        <taxon>Bacilli</taxon>
        <taxon>Bacillales</taxon>
        <taxon>Caryophanaceae</taxon>
        <taxon>Caryophanon</taxon>
    </lineage>
</organism>
<evidence type="ECO:0000313" key="4">
    <source>
        <dbReference type="EMBL" id="OCS82490.1"/>
    </source>
</evidence>
<dbReference type="Pfam" id="PF11992">
    <property type="entry name" value="TgpA_N"/>
    <property type="match status" value="1"/>
</dbReference>
<feature type="transmembrane region" description="Helical" evidence="2">
    <location>
        <begin position="37"/>
        <end position="53"/>
    </location>
</feature>
<feature type="transmembrane region" description="Helical" evidence="2">
    <location>
        <begin position="163"/>
        <end position="185"/>
    </location>
</feature>
<dbReference type="EMBL" id="MASJ01000041">
    <property type="protein sequence ID" value="OCS82490.1"/>
    <property type="molecule type" value="Genomic_DNA"/>
</dbReference>
<feature type="transmembrane region" description="Helical" evidence="2">
    <location>
        <begin position="139"/>
        <end position="157"/>
    </location>
</feature>
<keyword evidence="2" id="KW-0472">Membrane</keyword>
<feature type="transmembrane region" description="Helical" evidence="2">
    <location>
        <begin position="197"/>
        <end position="218"/>
    </location>
</feature>
<dbReference type="RefSeq" id="WP_066548500.1">
    <property type="nucleotide sequence ID" value="NZ_MASJ01000041.1"/>
</dbReference>